<dbReference type="EMBL" id="PTQZ01000052">
    <property type="protein sequence ID" value="PQA47995.1"/>
    <property type="molecule type" value="Genomic_DNA"/>
</dbReference>
<dbReference type="UniPathway" id="UPA00109">
    <property type="reaction ID" value="UER00185"/>
</dbReference>
<evidence type="ECO:0000256" key="4">
    <source>
        <dbReference type="ARBA" id="ARBA00008982"/>
    </source>
</evidence>
<feature type="binding site" evidence="15">
    <location>
        <position position="113"/>
    </location>
    <ligand>
        <name>(2R)-3-phosphoglycerate</name>
        <dbReference type="ChEBI" id="CHEBI:58272"/>
    </ligand>
</feature>
<evidence type="ECO:0000256" key="16">
    <source>
        <dbReference type="PIRSR" id="PIRSR000724-2"/>
    </source>
</evidence>
<proteinExistence type="inferred from homology"/>
<protein>
    <recommendedName>
        <fullName evidence="7 14">Phosphoglycerate kinase</fullName>
        <ecNumber evidence="6 14">2.7.2.3</ecNumber>
    </recommendedName>
</protein>
<name>A0A2P6ATL4_9GAMM</name>
<organism evidence="18 19">
    <name type="scientific">Amnimonas aquatica</name>
    <dbReference type="NCBI Taxonomy" id="2094561"/>
    <lineage>
        <taxon>Bacteria</taxon>
        <taxon>Pseudomonadati</taxon>
        <taxon>Pseudomonadota</taxon>
        <taxon>Gammaproteobacteria</taxon>
        <taxon>Moraxellales</taxon>
        <taxon>Moraxellaceae</taxon>
        <taxon>Amnimonas</taxon>
    </lineage>
</organism>
<evidence type="ECO:0000256" key="8">
    <source>
        <dbReference type="ARBA" id="ARBA00022490"/>
    </source>
</evidence>
<dbReference type="RefSeq" id="WP_105191539.1">
    <property type="nucleotide sequence ID" value="NZ_PTQZ01000052.1"/>
</dbReference>
<keyword evidence="9 14" id="KW-0808">Transferase</keyword>
<keyword evidence="8 14" id="KW-0963">Cytoplasm</keyword>
<reference evidence="19" key="1">
    <citation type="submission" date="2018-02" db="EMBL/GenBank/DDBJ databases">
        <title>Genome sequencing of Solimonas sp. HR-BB.</title>
        <authorList>
            <person name="Lee Y."/>
            <person name="Jeon C.O."/>
        </authorList>
    </citation>
    <scope>NUCLEOTIDE SEQUENCE [LARGE SCALE GENOMIC DNA]</scope>
    <source>
        <strain evidence="19">HR-E</strain>
    </source>
</reference>
<gene>
    <name evidence="14 18" type="primary">pgk</name>
    <name evidence="18" type="ORF">C5O18_03605</name>
</gene>
<dbReference type="Gene3D" id="3.40.50.1260">
    <property type="entry name" value="Phosphoglycerate kinase, N-terminal domain"/>
    <property type="match status" value="2"/>
</dbReference>
<dbReference type="GO" id="GO:0043531">
    <property type="term" value="F:ADP binding"/>
    <property type="evidence" value="ECO:0007669"/>
    <property type="project" value="TreeGrafter"/>
</dbReference>
<evidence type="ECO:0000256" key="1">
    <source>
        <dbReference type="ARBA" id="ARBA00000642"/>
    </source>
</evidence>
<dbReference type="SUPFAM" id="SSF53748">
    <property type="entry name" value="Phosphoglycerate kinase"/>
    <property type="match status" value="1"/>
</dbReference>
<feature type="binding site" evidence="14 16">
    <location>
        <begin position="349"/>
        <end position="352"/>
    </location>
    <ligand>
        <name>ATP</name>
        <dbReference type="ChEBI" id="CHEBI:30616"/>
    </ligand>
</feature>
<dbReference type="GO" id="GO:0006096">
    <property type="term" value="P:glycolytic process"/>
    <property type="evidence" value="ECO:0007669"/>
    <property type="project" value="UniProtKB-UniRule"/>
</dbReference>
<dbReference type="InterPro" id="IPR015824">
    <property type="entry name" value="Phosphoglycerate_kinase_N"/>
</dbReference>
<keyword evidence="19" id="KW-1185">Reference proteome</keyword>
<dbReference type="Pfam" id="PF00162">
    <property type="entry name" value="PGK"/>
    <property type="match status" value="1"/>
</dbReference>
<feature type="binding site" evidence="14 16">
    <location>
        <position position="323"/>
    </location>
    <ligand>
        <name>ATP</name>
        <dbReference type="ChEBI" id="CHEBI:30616"/>
    </ligand>
</feature>
<feature type="binding site" evidence="14">
    <location>
        <position position="36"/>
    </location>
    <ligand>
        <name>substrate</name>
    </ligand>
</feature>
<dbReference type="PRINTS" id="PR00477">
    <property type="entry name" value="PHGLYCKINASE"/>
</dbReference>
<feature type="binding site" evidence="15">
    <location>
        <position position="36"/>
    </location>
    <ligand>
        <name>(2R)-3-phosphoglycerate</name>
        <dbReference type="ChEBI" id="CHEBI:58272"/>
    </ligand>
</feature>
<dbReference type="PROSITE" id="PS00111">
    <property type="entry name" value="PGLYCERATE_KINASE"/>
    <property type="match status" value="1"/>
</dbReference>
<evidence type="ECO:0000256" key="13">
    <source>
        <dbReference type="ARBA" id="ARBA00023152"/>
    </source>
</evidence>
<evidence type="ECO:0000256" key="7">
    <source>
        <dbReference type="ARBA" id="ARBA00016471"/>
    </source>
</evidence>
<comment type="subunit">
    <text evidence="5 14">Monomer.</text>
</comment>
<accession>A0A2P6ATL4</accession>
<dbReference type="PANTHER" id="PTHR11406:SF23">
    <property type="entry name" value="PHOSPHOGLYCERATE KINASE 1, CHLOROPLASTIC-RELATED"/>
    <property type="match status" value="1"/>
</dbReference>
<evidence type="ECO:0000256" key="6">
    <source>
        <dbReference type="ARBA" id="ARBA00013061"/>
    </source>
</evidence>
<dbReference type="InterPro" id="IPR001576">
    <property type="entry name" value="Phosphoglycerate_kinase"/>
</dbReference>
<dbReference type="GO" id="GO:0006094">
    <property type="term" value="P:gluconeogenesis"/>
    <property type="evidence" value="ECO:0007669"/>
    <property type="project" value="TreeGrafter"/>
</dbReference>
<evidence type="ECO:0000313" key="18">
    <source>
        <dbReference type="EMBL" id="PQA47995.1"/>
    </source>
</evidence>
<dbReference type="AlphaFoldDB" id="A0A2P6ATL4"/>
<dbReference type="FunFam" id="3.40.50.1260:FF:000002">
    <property type="entry name" value="Phosphoglycerate kinase"/>
    <property type="match status" value="1"/>
</dbReference>
<feature type="binding site" evidence="14">
    <location>
        <position position="146"/>
    </location>
    <ligand>
        <name>substrate</name>
    </ligand>
</feature>
<feature type="binding site" evidence="15">
    <location>
        <position position="146"/>
    </location>
    <ligand>
        <name>(2R)-3-phosphoglycerate</name>
        <dbReference type="ChEBI" id="CHEBI:58272"/>
    </ligand>
</feature>
<dbReference type="EC" id="2.7.2.3" evidence="6 14"/>
<feature type="binding site" evidence="14 15">
    <location>
        <begin position="59"/>
        <end position="62"/>
    </location>
    <ligand>
        <name>substrate</name>
    </ligand>
</feature>
<keyword evidence="11 14" id="KW-0418">Kinase</keyword>
<comment type="pathway">
    <text evidence="3 14">Carbohydrate degradation; glycolysis; pyruvate from D-glyceraldehyde 3-phosphate: step 2/5.</text>
</comment>
<dbReference type="InterPro" id="IPR015911">
    <property type="entry name" value="Phosphoglycerate_kinase_CS"/>
</dbReference>
<feature type="binding site" evidence="14 16">
    <location>
        <position position="197"/>
    </location>
    <ligand>
        <name>ATP</name>
        <dbReference type="ChEBI" id="CHEBI:30616"/>
    </ligand>
</feature>
<keyword evidence="13 14" id="KW-0324">Glycolysis</keyword>
<comment type="caution">
    <text evidence="14">Lacks conserved residue(s) required for the propagation of feature annotation.</text>
</comment>
<evidence type="ECO:0000313" key="19">
    <source>
        <dbReference type="Proteomes" id="UP000243900"/>
    </source>
</evidence>
<comment type="catalytic activity">
    <reaction evidence="1 14 17">
        <text>(2R)-3-phosphoglycerate + ATP = (2R)-3-phospho-glyceroyl phosphate + ADP</text>
        <dbReference type="Rhea" id="RHEA:14801"/>
        <dbReference type="ChEBI" id="CHEBI:30616"/>
        <dbReference type="ChEBI" id="CHEBI:57604"/>
        <dbReference type="ChEBI" id="CHEBI:58272"/>
        <dbReference type="ChEBI" id="CHEBI:456216"/>
        <dbReference type="EC" id="2.7.2.3"/>
    </reaction>
</comment>
<dbReference type="FunFam" id="3.40.50.1260:FF:000001">
    <property type="entry name" value="Phosphoglycerate kinase"/>
    <property type="match status" value="1"/>
</dbReference>
<dbReference type="PANTHER" id="PTHR11406">
    <property type="entry name" value="PHOSPHOGLYCERATE KINASE"/>
    <property type="match status" value="1"/>
</dbReference>
<evidence type="ECO:0000256" key="15">
    <source>
        <dbReference type="PIRSR" id="PIRSR000724-1"/>
    </source>
</evidence>
<evidence type="ECO:0000256" key="5">
    <source>
        <dbReference type="ARBA" id="ARBA00011245"/>
    </source>
</evidence>
<keyword evidence="10 14" id="KW-0547">Nucleotide-binding</keyword>
<comment type="subcellular location">
    <subcellularLocation>
        <location evidence="2 14">Cytoplasm</location>
    </subcellularLocation>
</comment>
<comment type="similarity">
    <text evidence="4 14 17">Belongs to the phosphoglycerate kinase family.</text>
</comment>
<evidence type="ECO:0000256" key="2">
    <source>
        <dbReference type="ARBA" id="ARBA00004496"/>
    </source>
</evidence>
<comment type="caution">
    <text evidence="18">The sequence shown here is derived from an EMBL/GenBank/DDBJ whole genome shotgun (WGS) entry which is preliminary data.</text>
</comment>
<dbReference type="HAMAP" id="MF_00145">
    <property type="entry name" value="Phosphoglyc_kinase"/>
    <property type="match status" value="1"/>
</dbReference>
<evidence type="ECO:0000256" key="3">
    <source>
        <dbReference type="ARBA" id="ARBA00004838"/>
    </source>
</evidence>
<evidence type="ECO:0000256" key="14">
    <source>
        <dbReference type="HAMAP-Rule" id="MF_00145"/>
    </source>
</evidence>
<keyword evidence="12 14" id="KW-0067">ATP-binding</keyword>
<feature type="binding site" evidence="14 15">
    <location>
        <begin position="21"/>
        <end position="23"/>
    </location>
    <ligand>
        <name>substrate</name>
    </ligand>
</feature>
<dbReference type="Proteomes" id="UP000243900">
    <property type="component" value="Unassembled WGS sequence"/>
</dbReference>
<feature type="binding site" evidence="14">
    <location>
        <position position="113"/>
    </location>
    <ligand>
        <name>substrate</name>
    </ligand>
</feature>
<dbReference type="PIRSF" id="PIRSF000724">
    <property type="entry name" value="Pgk"/>
    <property type="match status" value="1"/>
</dbReference>
<dbReference type="GO" id="GO:0005524">
    <property type="term" value="F:ATP binding"/>
    <property type="evidence" value="ECO:0007669"/>
    <property type="project" value="UniProtKB-KW"/>
</dbReference>
<dbReference type="OrthoDB" id="9808460at2"/>
<sequence length="396" mass="40909">MTVLKMTDLDLRAKRVLIREDLNVPVKNGVIRSDARLVASLPTIRLALEKGAAVLVCSHLGRPVEGEFSEENSLKPVAEWLSAKLGQAVPLVADYLDGVAVEPGQVVLLENVRFNKGEKKNLDELTQKYAALCDVFVMDAFGTAHRAEGSTHGVASFAKVAAAGPLLAAELEALGKALDKPARPMAAIVAGSKVSTKLDVLTSLSSLCDQLIVGGGIANTFLAAAGYPVGKSLCEHDLIDTAKAIAAKVDVPLPTDVVVAEVTGPIEDFLAFVQAATPVVKAVADVGPNDMILDVGPQTAARFAELLKAAKTILWNGPVGVFEVDAFGAGTEALSKAIAESDAFSIAGGGDTLAAIDKYGVADQVSYISTGGGAFLEFVEGKVLPAVAALEAAAAK</sequence>
<evidence type="ECO:0000256" key="17">
    <source>
        <dbReference type="RuleBase" id="RU000532"/>
    </source>
</evidence>
<evidence type="ECO:0000256" key="11">
    <source>
        <dbReference type="ARBA" id="ARBA00022777"/>
    </source>
</evidence>
<dbReference type="GO" id="GO:0005829">
    <property type="term" value="C:cytosol"/>
    <property type="evidence" value="ECO:0007669"/>
    <property type="project" value="TreeGrafter"/>
</dbReference>
<dbReference type="GO" id="GO:0004618">
    <property type="term" value="F:phosphoglycerate kinase activity"/>
    <property type="evidence" value="ECO:0007669"/>
    <property type="project" value="UniProtKB-UniRule"/>
</dbReference>
<evidence type="ECO:0000256" key="12">
    <source>
        <dbReference type="ARBA" id="ARBA00022840"/>
    </source>
</evidence>
<evidence type="ECO:0000256" key="10">
    <source>
        <dbReference type="ARBA" id="ARBA00022741"/>
    </source>
</evidence>
<dbReference type="InterPro" id="IPR036043">
    <property type="entry name" value="Phosphoglycerate_kinase_sf"/>
</dbReference>
<evidence type="ECO:0000256" key="9">
    <source>
        <dbReference type="ARBA" id="ARBA00022679"/>
    </source>
</evidence>